<feature type="compositionally biased region" description="Polar residues" evidence="1">
    <location>
        <begin position="158"/>
        <end position="171"/>
    </location>
</feature>
<feature type="non-terminal residue" evidence="3">
    <location>
        <position position="1"/>
    </location>
</feature>
<evidence type="ECO:0000313" key="4">
    <source>
        <dbReference type="Proteomes" id="UP001283361"/>
    </source>
</evidence>
<sequence length="221" mass="24168">PENLLYENLSEDSPLKIADFALSSVLSTEVDMSSVCGSPGYAAPELLKGERYGTAVDMWAIGIITYILLSGFEPFTCDSPSQLFKKILKGQYDFTSPEWEKIGVNGKDFVRKLLVVDPKKRLTAEAASRNCWVIGIGASTKSLPDVANRIKIFNEQQKSKGPSLEVSSTPRSRAVSRAGPEREMSPLPGVDPHELVAALPDVIDQEKESCANLYSREGEDV</sequence>
<feature type="domain" description="Protein kinase" evidence="2">
    <location>
        <begin position="1"/>
        <end position="133"/>
    </location>
</feature>
<evidence type="ECO:0000256" key="1">
    <source>
        <dbReference type="SAM" id="MobiDB-lite"/>
    </source>
</evidence>
<evidence type="ECO:0000313" key="3">
    <source>
        <dbReference type="EMBL" id="KAK3768034.1"/>
    </source>
</evidence>
<dbReference type="Pfam" id="PF00069">
    <property type="entry name" value="Pkinase"/>
    <property type="match status" value="1"/>
</dbReference>
<reference evidence="3" key="1">
    <citation type="journal article" date="2023" name="G3 (Bethesda)">
        <title>A reference genome for the long-term kleptoplast-retaining sea slug Elysia crispata morphotype clarki.</title>
        <authorList>
            <person name="Eastman K.E."/>
            <person name="Pendleton A.L."/>
            <person name="Shaikh M.A."/>
            <person name="Suttiyut T."/>
            <person name="Ogas R."/>
            <person name="Tomko P."/>
            <person name="Gavelis G."/>
            <person name="Widhalm J.R."/>
            <person name="Wisecaver J.H."/>
        </authorList>
    </citation>
    <scope>NUCLEOTIDE SEQUENCE</scope>
    <source>
        <strain evidence="3">ECLA1</strain>
    </source>
</reference>
<dbReference type="SUPFAM" id="SSF56112">
    <property type="entry name" value="Protein kinase-like (PK-like)"/>
    <property type="match status" value="1"/>
</dbReference>
<dbReference type="PANTHER" id="PTHR24347">
    <property type="entry name" value="SERINE/THREONINE-PROTEIN KINASE"/>
    <property type="match status" value="1"/>
</dbReference>
<name>A0AAE0ZEQ9_9GAST</name>
<gene>
    <name evidence="3" type="ORF">RRG08_045854</name>
</gene>
<dbReference type="GO" id="GO:0005524">
    <property type="term" value="F:ATP binding"/>
    <property type="evidence" value="ECO:0007669"/>
    <property type="project" value="InterPro"/>
</dbReference>
<dbReference type="Gene3D" id="1.10.510.10">
    <property type="entry name" value="Transferase(Phosphotransferase) domain 1"/>
    <property type="match status" value="1"/>
</dbReference>
<dbReference type="PROSITE" id="PS50011">
    <property type="entry name" value="PROTEIN_KINASE_DOM"/>
    <property type="match status" value="1"/>
</dbReference>
<dbReference type="GO" id="GO:0004672">
    <property type="term" value="F:protein kinase activity"/>
    <property type="evidence" value="ECO:0007669"/>
    <property type="project" value="InterPro"/>
</dbReference>
<protein>
    <recommendedName>
        <fullName evidence="2">Protein kinase domain-containing protein</fullName>
    </recommendedName>
</protein>
<comment type="caution">
    <text evidence="3">The sequence shown here is derived from an EMBL/GenBank/DDBJ whole genome shotgun (WGS) entry which is preliminary data.</text>
</comment>
<dbReference type="Proteomes" id="UP001283361">
    <property type="component" value="Unassembled WGS sequence"/>
</dbReference>
<dbReference type="EMBL" id="JAWDGP010004075">
    <property type="protein sequence ID" value="KAK3768034.1"/>
    <property type="molecule type" value="Genomic_DNA"/>
</dbReference>
<dbReference type="SMART" id="SM00220">
    <property type="entry name" value="S_TKc"/>
    <property type="match status" value="1"/>
</dbReference>
<dbReference type="InterPro" id="IPR000719">
    <property type="entry name" value="Prot_kinase_dom"/>
</dbReference>
<proteinExistence type="predicted"/>
<organism evidence="3 4">
    <name type="scientific">Elysia crispata</name>
    <name type="common">lettuce slug</name>
    <dbReference type="NCBI Taxonomy" id="231223"/>
    <lineage>
        <taxon>Eukaryota</taxon>
        <taxon>Metazoa</taxon>
        <taxon>Spiralia</taxon>
        <taxon>Lophotrochozoa</taxon>
        <taxon>Mollusca</taxon>
        <taxon>Gastropoda</taxon>
        <taxon>Heterobranchia</taxon>
        <taxon>Euthyneura</taxon>
        <taxon>Panpulmonata</taxon>
        <taxon>Sacoglossa</taxon>
        <taxon>Placobranchoidea</taxon>
        <taxon>Plakobranchidae</taxon>
        <taxon>Elysia</taxon>
    </lineage>
</organism>
<evidence type="ECO:0000259" key="2">
    <source>
        <dbReference type="PROSITE" id="PS50011"/>
    </source>
</evidence>
<accession>A0AAE0ZEQ9</accession>
<keyword evidence="4" id="KW-1185">Reference proteome</keyword>
<dbReference type="AlphaFoldDB" id="A0AAE0ZEQ9"/>
<feature type="region of interest" description="Disordered" evidence="1">
    <location>
        <begin position="158"/>
        <end position="192"/>
    </location>
</feature>
<dbReference type="InterPro" id="IPR011009">
    <property type="entry name" value="Kinase-like_dom_sf"/>
</dbReference>